<dbReference type="EMBL" id="KI669504">
    <property type="protein sequence ID" value="OCF33662.1"/>
    <property type="molecule type" value="Genomic_DNA"/>
</dbReference>
<dbReference type="AlphaFoldDB" id="A0A1B9GRH6"/>
<evidence type="ECO:0000313" key="3">
    <source>
        <dbReference type="Proteomes" id="UP000092666"/>
    </source>
</evidence>
<gene>
    <name evidence="2" type="ORF">I316_04736</name>
</gene>
<dbReference type="Gene3D" id="3.30.710.10">
    <property type="entry name" value="Potassium Channel Kv1.1, Chain A"/>
    <property type="match status" value="1"/>
</dbReference>
<keyword evidence="3" id="KW-1185">Reference proteome</keyword>
<evidence type="ECO:0000313" key="2">
    <source>
        <dbReference type="EMBL" id="OCF33662.1"/>
    </source>
</evidence>
<proteinExistence type="predicted"/>
<evidence type="ECO:0000259" key="1">
    <source>
        <dbReference type="Pfam" id="PF00651"/>
    </source>
</evidence>
<dbReference type="InterPro" id="IPR011333">
    <property type="entry name" value="SKP1/BTB/POZ_sf"/>
</dbReference>
<name>A0A1B9GRH6_9TREE</name>
<dbReference type="SUPFAM" id="SSF54695">
    <property type="entry name" value="POZ domain"/>
    <property type="match status" value="1"/>
</dbReference>
<protein>
    <recommendedName>
        <fullName evidence="1">BTB domain-containing protein</fullName>
    </recommendedName>
</protein>
<dbReference type="STRING" id="1296120.A0A1B9GRH6"/>
<accession>A0A1B9GRH6</accession>
<organism evidence="2 3">
    <name type="scientific">Kwoniella heveanensis BCC8398</name>
    <dbReference type="NCBI Taxonomy" id="1296120"/>
    <lineage>
        <taxon>Eukaryota</taxon>
        <taxon>Fungi</taxon>
        <taxon>Dikarya</taxon>
        <taxon>Basidiomycota</taxon>
        <taxon>Agaricomycotina</taxon>
        <taxon>Tremellomycetes</taxon>
        <taxon>Tremellales</taxon>
        <taxon>Cryptococcaceae</taxon>
        <taxon>Kwoniella</taxon>
    </lineage>
</organism>
<reference evidence="3" key="2">
    <citation type="submission" date="2013-12" db="EMBL/GenBank/DDBJ databases">
        <title>Evolution of pathogenesis and genome organization in the Tremellales.</title>
        <authorList>
            <person name="Cuomo C."/>
            <person name="Litvintseva A."/>
            <person name="Heitman J."/>
            <person name="Chen Y."/>
            <person name="Sun S."/>
            <person name="Springer D."/>
            <person name="Dromer F."/>
            <person name="Young S."/>
            <person name="Zeng Q."/>
            <person name="Chapman S."/>
            <person name="Gujja S."/>
            <person name="Saif S."/>
            <person name="Birren B."/>
        </authorList>
    </citation>
    <scope>NUCLEOTIDE SEQUENCE [LARGE SCALE GENOMIC DNA]</scope>
    <source>
        <strain evidence="3">BCC8398</strain>
    </source>
</reference>
<dbReference type="Pfam" id="PF00651">
    <property type="entry name" value="BTB"/>
    <property type="match status" value="1"/>
</dbReference>
<dbReference type="Proteomes" id="UP000092666">
    <property type="component" value="Unassembled WGS sequence"/>
</dbReference>
<dbReference type="CDD" id="cd18186">
    <property type="entry name" value="BTB_POZ_ZBTB_KLHL-like"/>
    <property type="match status" value="1"/>
</dbReference>
<dbReference type="InterPro" id="IPR000210">
    <property type="entry name" value="BTB/POZ_dom"/>
</dbReference>
<dbReference type="OrthoDB" id="2574774at2759"/>
<feature type="domain" description="BTB" evidence="1">
    <location>
        <begin position="42"/>
        <end position="112"/>
    </location>
</feature>
<reference evidence="2 3" key="1">
    <citation type="submission" date="2013-07" db="EMBL/GenBank/DDBJ databases">
        <title>The Genome Sequence of Cryptococcus heveanensis BCC8398.</title>
        <authorList>
            <consortium name="The Broad Institute Genome Sequencing Platform"/>
            <person name="Cuomo C."/>
            <person name="Litvintseva A."/>
            <person name="Chen Y."/>
            <person name="Heitman J."/>
            <person name="Sun S."/>
            <person name="Springer D."/>
            <person name="Dromer F."/>
            <person name="Young S.K."/>
            <person name="Zeng Q."/>
            <person name="Gargeya S."/>
            <person name="Fitzgerald M."/>
            <person name="Abouelleil A."/>
            <person name="Alvarado L."/>
            <person name="Berlin A.M."/>
            <person name="Chapman S.B."/>
            <person name="Dewar J."/>
            <person name="Goldberg J."/>
            <person name="Griggs A."/>
            <person name="Gujja S."/>
            <person name="Hansen M."/>
            <person name="Howarth C."/>
            <person name="Imamovic A."/>
            <person name="Larimer J."/>
            <person name="McCowan C."/>
            <person name="Murphy C."/>
            <person name="Pearson M."/>
            <person name="Priest M."/>
            <person name="Roberts A."/>
            <person name="Saif S."/>
            <person name="Shea T."/>
            <person name="Sykes S."/>
            <person name="Wortman J."/>
            <person name="Nusbaum C."/>
            <person name="Birren B."/>
        </authorList>
    </citation>
    <scope>NUCLEOTIDE SEQUENCE [LARGE SCALE GENOMIC DNA]</scope>
    <source>
        <strain evidence="2 3">BCC8398</strain>
    </source>
</reference>
<sequence length="268" mass="30392">MNTTAIRIQHRDVPHAQCDLDEAPKSFFLVIDGTNRAYQFEDSDVTLISGDDVHFDSIRILMAASCVFRDLFLVGSKDDKTHEVRLIDPEIEHREVISLFLVICYGGPVPHYHDRHLAFKRSTRFLDKWDCKQAKESLRTALYAWTTPDLGRLQPSFVFAMATFNDEPASAKRAISSTGKWYFPSIKEAAPDHCEAKGKFTATYHLPDRCAIDLSACTFEQFKEIADGYKFALLRATGQHEIGKPPTEISWTEIADTFAITLEAIRGR</sequence>